<evidence type="ECO:0000313" key="2">
    <source>
        <dbReference type="Proteomes" id="UP000305222"/>
    </source>
</evidence>
<protein>
    <submittedName>
        <fullName evidence="1">Transcriptional regulator</fullName>
    </submittedName>
</protein>
<dbReference type="AlphaFoldDB" id="A0A4U2ZKL0"/>
<feature type="non-terminal residue" evidence="1">
    <location>
        <position position="1"/>
    </location>
</feature>
<sequence>YEECLQLIARIRDDYEANHLEMDLIIHIQLCLKEAIVLLACGDYEQCERVILEALAFSKKHQVYYKTDEFYRILSYQKVIMADKEQYLYYIKKSEQFAIFTENTLSVATVD</sequence>
<name>A0A4U2ZKL0_9BACI</name>
<organism evidence="1 2">
    <name type="scientific">Bacillus wiedmannii</name>
    <dbReference type="NCBI Taxonomy" id="1890302"/>
    <lineage>
        <taxon>Bacteria</taxon>
        <taxon>Bacillati</taxon>
        <taxon>Bacillota</taxon>
        <taxon>Bacilli</taxon>
        <taxon>Bacillales</taxon>
        <taxon>Bacillaceae</taxon>
        <taxon>Bacillus</taxon>
        <taxon>Bacillus cereus group</taxon>
    </lineage>
</organism>
<reference evidence="1 2" key="1">
    <citation type="journal article" date="2019" name="Environ. Microbiol.">
        <title>An active ?-lactamase is a part of an orchestrated cell wall stress resistance network of Bacillus subtilis and related rhizosphere species.</title>
        <authorList>
            <person name="Bucher T."/>
            <person name="Keren-Paz A."/>
            <person name="Hausser J."/>
            <person name="Olender T."/>
            <person name="Cytryn E."/>
            <person name="Kolodkin-Gal I."/>
        </authorList>
    </citation>
    <scope>NUCLEOTIDE SEQUENCE [LARGE SCALE GENOMIC DNA]</scope>
    <source>
        <strain evidence="1 2">I5</strain>
    </source>
</reference>
<evidence type="ECO:0000313" key="1">
    <source>
        <dbReference type="EMBL" id="TKI74171.1"/>
    </source>
</evidence>
<comment type="caution">
    <text evidence="1">The sequence shown here is derived from an EMBL/GenBank/DDBJ whole genome shotgun (WGS) entry which is preliminary data.</text>
</comment>
<dbReference type="Proteomes" id="UP000305222">
    <property type="component" value="Unassembled WGS sequence"/>
</dbReference>
<dbReference type="EMBL" id="SZON01004082">
    <property type="protein sequence ID" value="TKI74171.1"/>
    <property type="molecule type" value="Genomic_DNA"/>
</dbReference>
<gene>
    <name evidence="1" type="ORF">FC699_38210</name>
</gene>
<proteinExistence type="predicted"/>
<accession>A0A4U2ZKL0</accession>
<feature type="non-terminal residue" evidence="1">
    <location>
        <position position="111"/>
    </location>
</feature>